<proteinExistence type="inferred from homology"/>
<dbReference type="EMBL" id="CP098400">
    <property type="protein sequence ID" value="URW79671.1"/>
    <property type="molecule type" value="Genomic_DNA"/>
</dbReference>
<reference evidence="14" key="1">
    <citation type="submission" date="2022-05" db="EMBL/GenBank/DDBJ databases">
        <authorList>
            <person name="Sun X."/>
        </authorList>
    </citation>
    <scope>NUCLEOTIDE SEQUENCE</scope>
    <source>
        <strain evidence="14">Ai-910</strain>
    </source>
</reference>
<evidence type="ECO:0000313" key="15">
    <source>
        <dbReference type="Proteomes" id="UP001056426"/>
    </source>
</evidence>
<feature type="domain" description="7,8-dihydro-6-hydroxymethylpterin-pyrophosphokinase" evidence="13">
    <location>
        <begin position="5"/>
        <end position="131"/>
    </location>
</feature>
<evidence type="ECO:0000256" key="12">
    <source>
        <dbReference type="ARBA" id="ARBA00033413"/>
    </source>
</evidence>
<organism evidence="14 15">
    <name type="scientific">Xiashengella succiniciproducens</name>
    <dbReference type="NCBI Taxonomy" id="2949635"/>
    <lineage>
        <taxon>Bacteria</taxon>
        <taxon>Pseudomonadati</taxon>
        <taxon>Bacteroidota</taxon>
        <taxon>Bacteroidia</taxon>
        <taxon>Marinilabiliales</taxon>
        <taxon>Marinilabiliaceae</taxon>
        <taxon>Xiashengella</taxon>
    </lineage>
</organism>
<dbReference type="EC" id="2.7.6.3" evidence="3"/>
<dbReference type="GO" id="GO:0016301">
    <property type="term" value="F:kinase activity"/>
    <property type="evidence" value="ECO:0007669"/>
    <property type="project" value="UniProtKB-KW"/>
</dbReference>
<dbReference type="InterPro" id="IPR000550">
    <property type="entry name" value="Hppk"/>
</dbReference>
<evidence type="ECO:0000256" key="10">
    <source>
        <dbReference type="ARBA" id="ARBA00029409"/>
    </source>
</evidence>
<dbReference type="InterPro" id="IPR035907">
    <property type="entry name" value="Hppk_sf"/>
</dbReference>
<reference evidence="14" key="2">
    <citation type="submission" date="2022-06" db="EMBL/GenBank/DDBJ databases">
        <title>Xiashengella guii gen. nov. sp. nov., a bacterium isolated form anaerobic digestion tank.</title>
        <authorList>
            <person name="Huang H."/>
        </authorList>
    </citation>
    <scope>NUCLEOTIDE SEQUENCE</scope>
    <source>
        <strain evidence="14">Ai-910</strain>
    </source>
</reference>
<keyword evidence="9" id="KW-0289">Folate biosynthesis</keyword>
<dbReference type="CDD" id="cd00483">
    <property type="entry name" value="HPPK"/>
    <property type="match status" value="1"/>
</dbReference>
<evidence type="ECO:0000256" key="1">
    <source>
        <dbReference type="ARBA" id="ARBA00005051"/>
    </source>
</evidence>
<dbReference type="AlphaFoldDB" id="A0A9J6ZQ26"/>
<evidence type="ECO:0000256" key="11">
    <source>
        <dbReference type="ARBA" id="ARBA00029766"/>
    </source>
</evidence>
<name>A0A9J6ZQ26_9BACT</name>
<keyword evidence="5 14" id="KW-0808">Transferase</keyword>
<dbReference type="SUPFAM" id="SSF55083">
    <property type="entry name" value="6-hydroxymethyl-7,8-dihydropterin pyrophosphokinase, HPPK"/>
    <property type="match status" value="1"/>
</dbReference>
<gene>
    <name evidence="14" type="primary">folK</name>
    <name evidence="14" type="ORF">M9189_12525</name>
</gene>
<dbReference type="GO" id="GO:0046656">
    <property type="term" value="P:folic acid biosynthetic process"/>
    <property type="evidence" value="ECO:0007669"/>
    <property type="project" value="UniProtKB-KW"/>
</dbReference>
<dbReference type="PANTHER" id="PTHR43071">
    <property type="entry name" value="2-AMINO-4-HYDROXY-6-HYDROXYMETHYLDIHYDROPTERIDINE PYROPHOSPHOKINASE"/>
    <property type="match status" value="1"/>
</dbReference>
<evidence type="ECO:0000313" key="14">
    <source>
        <dbReference type="EMBL" id="URW79671.1"/>
    </source>
</evidence>
<dbReference type="KEGG" id="alkq:M9189_12525"/>
<protein>
    <recommendedName>
        <fullName evidence="4">2-amino-4-hydroxy-6-hydroxymethyldihydropteridine pyrophosphokinase</fullName>
        <ecNumber evidence="3">2.7.6.3</ecNumber>
    </recommendedName>
    <alternativeName>
        <fullName evidence="11">6-hydroxymethyl-7,8-dihydropterin pyrophosphokinase</fullName>
    </alternativeName>
    <alternativeName>
        <fullName evidence="12">7,8-dihydro-6-hydroxymethylpterin-pyrophosphokinase</fullName>
    </alternativeName>
</protein>
<comment type="pathway">
    <text evidence="1">Cofactor biosynthesis; tetrahydrofolate biosynthesis; 2-amino-4-hydroxy-6-hydroxymethyl-7,8-dihydropteridine diphosphate from 7,8-dihydroneopterin triphosphate: step 4/4.</text>
</comment>
<dbReference type="GO" id="GO:0003848">
    <property type="term" value="F:2-amino-4-hydroxy-6-hydroxymethyldihydropteridine diphosphokinase activity"/>
    <property type="evidence" value="ECO:0007669"/>
    <property type="project" value="UniProtKB-EC"/>
</dbReference>
<keyword evidence="15" id="KW-1185">Reference proteome</keyword>
<evidence type="ECO:0000256" key="5">
    <source>
        <dbReference type="ARBA" id="ARBA00022679"/>
    </source>
</evidence>
<dbReference type="PANTHER" id="PTHR43071:SF1">
    <property type="entry name" value="2-AMINO-4-HYDROXY-6-HYDROXYMETHYLDIHYDROPTERIDINE PYROPHOSPHOKINASE"/>
    <property type="match status" value="1"/>
</dbReference>
<evidence type="ECO:0000256" key="6">
    <source>
        <dbReference type="ARBA" id="ARBA00022741"/>
    </source>
</evidence>
<dbReference type="NCBIfam" id="TIGR01498">
    <property type="entry name" value="folK"/>
    <property type="match status" value="1"/>
</dbReference>
<comment type="function">
    <text evidence="10">Catalyzes the transfer of pyrophosphate from adenosine triphosphate (ATP) to 6-hydroxymethyl-7,8-dihydropterin, an enzymatic step in folate biosynthesis pathway.</text>
</comment>
<evidence type="ECO:0000256" key="4">
    <source>
        <dbReference type="ARBA" id="ARBA00016218"/>
    </source>
</evidence>
<accession>A0A9J6ZQ26</accession>
<dbReference type="Gene3D" id="3.30.70.560">
    <property type="entry name" value="7,8-Dihydro-6-hydroxymethylpterin-pyrophosphokinase HPPK"/>
    <property type="match status" value="1"/>
</dbReference>
<evidence type="ECO:0000256" key="7">
    <source>
        <dbReference type="ARBA" id="ARBA00022777"/>
    </source>
</evidence>
<keyword evidence="6" id="KW-0547">Nucleotide-binding</keyword>
<evidence type="ECO:0000256" key="8">
    <source>
        <dbReference type="ARBA" id="ARBA00022840"/>
    </source>
</evidence>
<dbReference type="RefSeq" id="WP_250723700.1">
    <property type="nucleotide sequence ID" value="NZ_CP098400.1"/>
</dbReference>
<keyword evidence="7" id="KW-0418">Kinase</keyword>
<evidence type="ECO:0000256" key="2">
    <source>
        <dbReference type="ARBA" id="ARBA00005810"/>
    </source>
</evidence>
<evidence type="ECO:0000256" key="9">
    <source>
        <dbReference type="ARBA" id="ARBA00022909"/>
    </source>
</evidence>
<evidence type="ECO:0000259" key="13">
    <source>
        <dbReference type="Pfam" id="PF01288"/>
    </source>
</evidence>
<dbReference type="Pfam" id="PF01288">
    <property type="entry name" value="HPPK"/>
    <property type="match status" value="1"/>
</dbReference>
<comment type="similarity">
    <text evidence="2">Belongs to the HPPK family.</text>
</comment>
<keyword evidence="8" id="KW-0067">ATP-binding</keyword>
<dbReference type="Proteomes" id="UP001056426">
    <property type="component" value="Chromosome"/>
</dbReference>
<dbReference type="GO" id="GO:0005524">
    <property type="term" value="F:ATP binding"/>
    <property type="evidence" value="ECO:0007669"/>
    <property type="project" value="UniProtKB-KW"/>
</dbReference>
<sequence>MKVLILLGGNEGDTPTIFQLAIELIARRAGRVVAVSSLYESSPWGFEAKRNFLNCVLELETTLEPEVLLDTLLKVEGELGRKRPEGIGYASRPIDIDILFIDNLVIDSDALIVPHPRLHLRRFTLLPLNELWAGWLHPVFGKTVGDLLQDCEDQGMVKLHSHSLEP</sequence>
<evidence type="ECO:0000256" key="3">
    <source>
        <dbReference type="ARBA" id="ARBA00013253"/>
    </source>
</evidence>